<protein>
    <submittedName>
        <fullName evidence="2">Uncharacterized protein</fullName>
    </submittedName>
</protein>
<reference evidence="2 3" key="1">
    <citation type="submission" date="2016-11" db="EMBL/GenBank/DDBJ databases">
        <title>The macronuclear genome of Stentor coeruleus: a giant cell with tiny introns.</title>
        <authorList>
            <person name="Slabodnick M."/>
            <person name="Ruby J.G."/>
            <person name="Reiff S.B."/>
            <person name="Swart E.C."/>
            <person name="Gosai S."/>
            <person name="Prabakaran S."/>
            <person name="Witkowska E."/>
            <person name="Larue G.E."/>
            <person name="Fisher S."/>
            <person name="Freeman R.M."/>
            <person name="Gunawardena J."/>
            <person name="Chu W."/>
            <person name="Stover N.A."/>
            <person name="Gregory B.D."/>
            <person name="Nowacki M."/>
            <person name="Derisi J."/>
            <person name="Roy S.W."/>
            <person name="Marshall W.F."/>
            <person name="Sood P."/>
        </authorList>
    </citation>
    <scope>NUCLEOTIDE SEQUENCE [LARGE SCALE GENOMIC DNA]</scope>
    <source>
        <strain evidence="2">WM001</strain>
    </source>
</reference>
<keyword evidence="3" id="KW-1185">Reference proteome</keyword>
<name>A0A1R2BLD3_9CILI</name>
<dbReference type="AlphaFoldDB" id="A0A1R2BLD3"/>
<evidence type="ECO:0000313" key="3">
    <source>
        <dbReference type="Proteomes" id="UP000187209"/>
    </source>
</evidence>
<feature type="coiled-coil region" evidence="1">
    <location>
        <begin position="66"/>
        <end position="115"/>
    </location>
</feature>
<evidence type="ECO:0000256" key="1">
    <source>
        <dbReference type="SAM" id="Coils"/>
    </source>
</evidence>
<gene>
    <name evidence="2" type="ORF">SteCoe_22796</name>
</gene>
<keyword evidence="1" id="KW-0175">Coiled coil</keyword>
<organism evidence="2 3">
    <name type="scientific">Stentor coeruleus</name>
    <dbReference type="NCBI Taxonomy" id="5963"/>
    <lineage>
        <taxon>Eukaryota</taxon>
        <taxon>Sar</taxon>
        <taxon>Alveolata</taxon>
        <taxon>Ciliophora</taxon>
        <taxon>Postciliodesmatophora</taxon>
        <taxon>Heterotrichea</taxon>
        <taxon>Heterotrichida</taxon>
        <taxon>Stentoridae</taxon>
        <taxon>Stentor</taxon>
    </lineage>
</organism>
<accession>A0A1R2BLD3</accession>
<dbReference type="Proteomes" id="UP000187209">
    <property type="component" value="Unassembled WGS sequence"/>
</dbReference>
<evidence type="ECO:0000313" key="2">
    <source>
        <dbReference type="EMBL" id="OMJ77588.1"/>
    </source>
</evidence>
<proteinExistence type="predicted"/>
<comment type="caution">
    <text evidence="2">The sequence shown here is derived from an EMBL/GenBank/DDBJ whole genome shotgun (WGS) entry which is preliminary data.</text>
</comment>
<sequence>MTETVPNEIVNKIEQLTMQNAKLKERYEFYKTRFTEISKKTSPTPPPQKTQKNILNDALISSMQHLESLKREKESYLKKQQKIISNSPNELEFQKKQLEQKIKQLKSENSSLRKSQVHNQTFHSSEKTIEISNQITQTQKRIAELESIHTNNQKTIKLLESKLPPEILDQSSATIDNEKLYTKLCKIEKSLQSTLKNNDTKFKQKIKELEAQEQKFNSEKVCLQMKILKTSQQERLLEMTLNQNSENISEHNYTDANFLYKPSIKGLYH</sequence>
<dbReference type="EMBL" id="MPUH01000567">
    <property type="protein sequence ID" value="OMJ77588.1"/>
    <property type="molecule type" value="Genomic_DNA"/>
</dbReference>